<keyword evidence="9" id="KW-0547">Nucleotide-binding</keyword>
<evidence type="ECO:0000256" key="6">
    <source>
        <dbReference type="ARBA" id="ARBA00022475"/>
    </source>
</evidence>
<evidence type="ECO:0000256" key="3">
    <source>
        <dbReference type="ARBA" id="ARBA00010865"/>
    </source>
</evidence>
<dbReference type="InterPro" id="IPR030921">
    <property type="entry name" value="LPS_export_LptB"/>
</dbReference>
<dbReference type="InterPro" id="IPR003593">
    <property type="entry name" value="AAA+_ATPase"/>
</dbReference>
<sequence>MAETLDSQTVDDPIAGEEQPAGGSGNAPEIITPPATGLAANNIGKAYRGRVVVKDITLTVQRGEVVALMGPNGAGKTTSFYMIMGLIEADRGSITLDGQDITGLPMYQRARLGVGYLPQEQSIFRGLSVEENIKAVVQLTEKDRSKWDDNVDALLDELNIGHIRKSPALALSGGERRRVEIARALASRPSFILLDEPFTGIDPIAIADISELVLYLKQRGIGILITDHRVRETLDIVDRASILFQGEALFEGTPEEIRANKDVRRVYLGEKYA</sequence>
<keyword evidence="10 17" id="KW-0067">ATP-binding</keyword>
<dbReference type="PANTHER" id="PTHR45772:SF10">
    <property type="entry name" value="LIPOPOLYSACCHARIDE EXPORT SYSTEM ATP-BINDING PROTEIN LPTB"/>
    <property type="match status" value="1"/>
</dbReference>
<reference evidence="17" key="2">
    <citation type="submission" date="2023-01" db="EMBL/GenBank/DDBJ databases">
        <title>Draft genome sequence of Algimonas ampicilliniresistens strain NBRC 108219.</title>
        <authorList>
            <person name="Sun Q."/>
            <person name="Mori K."/>
        </authorList>
    </citation>
    <scope>NUCLEOTIDE SEQUENCE</scope>
    <source>
        <strain evidence="17">NBRC 108219</strain>
    </source>
</reference>
<dbReference type="InterPro" id="IPR017871">
    <property type="entry name" value="ABC_transporter-like_CS"/>
</dbReference>
<gene>
    <name evidence="17" type="ORF">GCM10007853_20550</name>
</gene>
<evidence type="ECO:0000256" key="9">
    <source>
        <dbReference type="ARBA" id="ARBA00022741"/>
    </source>
</evidence>
<evidence type="ECO:0000256" key="5">
    <source>
        <dbReference type="ARBA" id="ARBA00022448"/>
    </source>
</evidence>
<dbReference type="NCBIfam" id="TIGR04406">
    <property type="entry name" value="LPS_export_lptB"/>
    <property type="match status" value="1"/>
</dbReference>
<comment type="caution">
    <text evidence="17">The sequence shown here is derived from an EMBL/GenBank/DDBJ whole genome shotgun (WGS) entry which is preliminary data.</text>
</comment>
<evidence type="ECO:0000256" key="12">
    <source>
        <dbReference type="ARBA" id="ARBA00023136"/>
    </source>
</evidence>
<dbReference type="Pfam" id="PF00005">
    <property type="entry name" value="ABC_tran"/>
    <property type="match status" value="1"/>
</dbReference>
<evidence type="ECO:0000256" key="7">
    <source>
        <dbReference type="ARBA" id="ARBA00022490"/>
    </source>
</evidence>
<evidence type="ECO:0000259" key="16">
    <source>
        <dbReference type="PROSITE" id="PS50893"/>
    </source>
</evidence>
<dbReference type="Gene3D" id="3.40.50.300">
    <property type="entry name" value="P-loop containing nucleotide triphosphate hydrolases"/>
    <property type="match status" value="1"/>
</dbReference>
<dbReference type="GO" id="GO:0005524">
    <property type="term" value="F:ATP binding"/>
    <property type="evidence" value="ECO:0007669"/>
    <property type="project" value="UniProtKB-KW"/>
</dbReference>
<comment type="similarity">
    <text evidence="3">Belongs to the ABC transporter superfamily. Outer membrane lipopolysaccharide export (TC 1.B.42) family.</text>
</comment>
<dbReference type="CDD" id="cd03218">
    <property type="entry name" value="ABC_YhbG"/>
    <property type="match status" value="1"/>
</dbReference>
<keyword evidence="5" id="KW-0813">Transport</keyword>
<keyword evidence="7" id="KW-0963">Cytoplasm</keyword>
<organism evidence="17 18">
    <name type="scientific">Algimonas ampicilliniresistens</name>
    <dbReference type="NCBI Taxonomy" id="1298735"/>
    <lineage>
        <taxon>Bacteria</taxon>
        <taxon>Pseudomonadati</taxon>
        <taxon>Pseudomonadota</taxon>
        <taxon>Alphaproteobacteria</taxon>
        <taxon>Maricaulales</taxon>
        <taxon>Robiginitomaculaceae</taxon>
        <taxon>Algimonas</taxon>
    </lineage>
</organism>
<reference evidence="17" key="1">
    <citation type="journal article" date="2014" name="Int. J. Syst. Evol. Microbiol.">
        <title>Complete genome of a new Firmicutes species belonging to the dominant human colonic microbiota ('Ruminococcus bicirculans') reveals two chromosomes and a selective capacity to utilize plant glucans.</title>
        <authorList>
            <consortium name="NISC Comparative Sequencing Program"/>
            <person name="Wegmann U."/>
            <person name="Louis P."/>
            <person name="Goesmann A."/>
            <person name="Henrissat B."/>
            <person name="Duncan S.H."/>
            <person name="Flint H.J."/>
        </authorList>
    </citation>
    <scope>NUCLEOTIDE SEQUENCE</scope>
    <source>
        <strain evidence="17">NBRC 108219</strain>
    </source>
</reference>
<proteinExistence type="inferred from homology"/>
<feature type="region of interest" description="Disordered" evidence="15">
    <location>
        <begin position="1"/>
        <end position="33"/>
    </location>
</feature>
<dbReference type="InterPro" id="IPR032823">
    <property type="entry name" value="BCA_ABC_TP_C"/>
</dbReference>
<evidence type="ECO:0000256" key="8">
    <source>
        <dbReference type="ARBA" id="ARBA00022519"/>
    </source>
</evidence>
<evidence type="ECO:0000256" key="11">
    <source>
        <dbReference type="ARBA" id="ARBA00022967"/>
    </source>
</evidence>
<protein>
    <recommendedName>
        <fullName evidence="4">Lipopolysaccharide export system ATP-binding protein LptB</fullName>
    </recommendedName>
</protein>
<evidence type="ECO:0000256" key="10">
    <source>
        <dbReference type="ARBA" id="ARBA00022840"/>
    </source>
</evidence>
<dbReference type="SMART" id="SM00382">
    <property type="entry name" value="AAA"/>
    <property type="match status" value="1"/>
</dbReference>
<dbReference type="RefSeq" id="WP_284390352.1">
    <property type="nucleotide sequence ID" value="NZ_BSNK01000002.1"/>
</dbReference>
<evidence type="ECO:0000313" key="18">
    <source>
        <dbReference type="Proteomes" id="UP001161391"/>
    </source>
</evidence>
<evidence type="ECO:0000256" key="2">
    <source>
        <dbReference type="ARBA" id="ARBA00004515"/>
    </source>
</evidence>
<keyword evidence="18" id="KW-1185">Reference proteome</keyword>
<name>A0ABQ5V9G5_9PROT</name>
<evidence type="ECO:0000256" key="14">
    <source>
        <dbReference type="ARBA" id="ARBA00026081"/>
    </source>
</evidence>
<dbReference type="PANTHER" id="PTHR45772">
    <property type="entry name" value="CONSERVED COMPONENT OF ABC TRANSPORTER FOR NATURAL AMINO ACIDS-RELATED"/>
    <property type="match status" value="1"/>
</dbReference>
<dbReference type="PROSITE" id="PS50893">
    <property type="entry name" value="ABC_TRANSPORTER_2"/>
    <property type="match status" value="1"/>
</dbReference>
<dbReference type="EMBL" id="BSNK01000002">
    <property type="protein sequence ID" value="GLQ24181.1"/>
    <property type="molecule type" value="Genomic_DNA"/>
</dbReference>
<keyword evidence="11" id="KW-1278">Translocase</keyword>
<comment type="subcellular location">
    <subcellularLocation>
        <location evidence="2">Cell inner membrane</location>
        <topology evidence="2">Peripheral membrane protein</topology>
        <orientation evidence="2">Cytoplasmic side</orientation>
    </subcellularLocation>
    <subcellularLocation>
        <location evidence="1">Cytoplasm</location>
    </subcellularLocation>
</comment>
<feature type="domain" description="ABC transporter" evidence="16">
    <location>
        <begin position="38"/>
        <end position="270"/>
    </location>
</feature>
<accession>A0ABQ5V9G5</accession>
<keyword evidence="12" id="KW-0472">Membrane</keyword>
<evidence type="ECO:0000313" key="17">
    <source>
        <dbReference type="EMBL" id="GLQ24181.1"/>
    </source>
</evidence>
<dbReference type="Proteomes" id="UP001161391">
    <property type="component" value="Unassembled WGS sequence"/>
</dbReference>
<dbReference type="InterPro" id="IPR051120">
    <property type="entry name" value="ABC_AA/LPS_Transport"/>
</dbReference>
<dbReference type="InterPro" id="IPR027417">
    <property type="entry name" value="P-loop_NTPase"/>
</dbReference>
<dbReference type="SUPFAM" id="SSF52540">
    <property type="entry name" value="P-loop containing nucleoside triphosphate hydrolases"/>
    <property type="match status" value="1"/>
</dbReference>
<comment type="function">
    <text evidence="13">Part of the ABC transporter complex LptBFG involved in the translocation of lipopolysaccharide (LPS) from the inner membrane to the outer membrane. Probably responsible for energy coupling to the transport system.</text>
</comment>
<evidence type="ECO:0000256" key="1">
    <source>
        <dbReference type="ARBA" id="ARBA00004496"/>
    </source>
</evidence>
<dbReference type="Pfam" id="PF12399">
    <property type="entry name" value="BCA_ABC_TP_C"/>
    <property type="match status" value="1"/>
</dbReference>
<feature type="compositionally biased region" description="Polar residues" evidence="15">
    <location>
        <begin position="1"/>
        <end position="10"/>
    </location>
</feature>
<evidence type="ECO:0000256" key="4">
    <source>
        <dbReference type="ARBA" id="ARBA00017803"/>
    </source>
</evidence>
<keyword evidence="8" id="KW-0997">Cell inner membrane</keyword>
<dbReference type="InterPro" id="IPR003439">
    <property type="entry name" value="ABC_transporter-like_ATP-bd"/>
</dbReference>
<evidence type="ECO:0000256" key="13">
    <source>
        <dbReference type="ARBA" id="ARBA00024818"/>
    </source>
</evidence>
<keyword evidence="6" id="KW-1003">Cell membrane</keyword>
<evidence type="ECO:0000256" key="15">
    <source>
        <dbReference type="SAM" id="MobiDB-lite"/>
    </source>
</evidence>
<dbReference type="PROSITE" id="PS00211">
    <property type="entry name" value="ABC_TRANSPORTER_1"/>
    <property type="match status" value="1"/>
</dbReference>
<comment type="subunit">
    <text evidence="14">Component of the lipopolysaccharide transport and assembly complex. The LptBFG transporter is composed of two ATP-binding proteins (LptB) and two transmembrane proteins (LptF and LptG).</text>
</comment>